<sequence>MPGTGGSVARITLANPRLHNALTLEMYDQLHRACEEIDAAPRVRVAVLRGAGGRALAAGTDIREFRGFTGTDGVAYERRVGRAVTRLAALRMPVVAAVEGPAVGGGLALTACCDIVVCTPDAVFGAPIARTLGNCLAPAVVARLHASLGRARTQRALLTAELITAREAYEAGFVTEIVDRDGGDEGDGSGGTDNDGGSGGSSPDDGTEAEPAPDGLGAYVDRLIARIAGGAPLTLAALKEADRRVLAASEPGPADDLYELCYGSRDFGEGVAAFLGKRAPEWEGR</sequence>
<dbReference type="Gene3D" id="3.90.226.10">
    <property type="entry name" value="2-enoyl-CoA Hydratase, Chain A, domain 1"/>
    <property type="match status" value="1"/>
</dbReference>
<dbReference type="Proteomes" id="UP000176005">
    <property type="component" value="Unassembled WGS sequence"/>
</dbReference>
<dbReference type="Pfam" id="PF00378">
    <property type="entry name" value="ECH_1"/>
    <property type="match status" value="1"/>
</dbReference>
<evidence type="ECO:0008006" key="5">
    <source>
        <dbReference type="Google" id="ProtNLM"/>
    </source>
</evidence>
<accession>A0A1E7LA44</accession>
<dbReference type="InterPro" id="IPR029045">
    <property type="entry name" value="ClpP/crotonase-like_dom_sf"/>
</dbReference>
<keyword evidence="4" id="KW-1185">Reference proteome</keyword>
<comment type="caution">
    <text evidence="3">The sequence shown here is derived from an EMBL/GenBank/DDBJ whole genome shotgun (WGS) entry which is preliminary data.</text>
</comment>
<feature type="compositionally biased region" description="Gly residues" evidence="2">
    <location>
        <begin position="188"/>
        <end position="200"/>
    </location>
</feature>
<evidence type="ECO:0000256" key="1">
    <source>
        <dbReference type="ARBA" id="ARBA00005254"/>
    </source>
</evidence>
<dbReference type="CDD" id="cd06558">
    <property type="entry name" value="crotonase-like"/>
    <property type="match status" value="1"/>
</dbReference>
<comment type="similarity">
    <text evidence="1">Belongs to the enoyl-CoA hydratase/isomerase family.</text>
</comment>
<proteinExistence type="inferred from homology"/>
<dbReference type="PANTHER" id="PTHR43459">
    <property type="entry name" value="ENOYL-COA HYDRATASE"/>
    <property type="match status" value="1"/>
</dbReference>
<protein>
    <recommendedName>
        <fullName evidence="5">Enoyl-CoA hydratase</fullName>
    </recommendedName>
</protein>
<evidence type="ECO:0000313" key="3">
    <source>
        <dbReference type="EMBL" id="OEV13112.1"/>
    </source>
</evidence>
<reference evidence="3 4" key="1">
    <citation type="journal article" date="2016" name="Front. Microbiol.">
        <title>Comparative Genomics Analysis of Streptomyces Species Reveals Their Adaptation to the Marine Environment and Their Diversity at the Genomic Level.</title>
        <authorList>
            <person name="Tian X."/>
            <person name="Zhang Z."/>
            <person name="Yang T."/>
            <person name="Chen M."/>
            <person name="Li J."/>
            <person name="Chen F."/>
            <person name="Yang J."/>
            <person name="Li W."/>
            <person name="Zhang B."/>
            <person name="Zhang Z."/>
            <person name="Wu J."/>
            <person name="Zhang C."/>
            <person name="Long L."/>
            <person name="Xiao J."/>
        </authorList>
    </citation>
    <scope>NUCLEOTIDE SEQUENCE [LARGE SCALE GENOMIC DNA]</scope>
    <source>
        <strain evidence="3 4">SCSIO 10429</strain>
    </source>
</reference>
<dbReference type="Gene3D" id="1.10.12.10">
    <property type="entry name" value="Lyase 2-enoyl-coa Hydratase, Chain A, domain 2"/>
    <property type="match status" value="1"/>
</dbReference>
<organism evidence="3 4">
    <name type="scientific">Streptomyces nanshensis</name>
    <dbReference type="NCBI Taxonomy" id="518642"/>
    <lineage>
        <taxon>Bacteria</taxon>
        <taxon>Bacillati</taxon>
        <taxon>Actinomycetota</taxon>
        <taxon>Actinomycetes</taxon>
        <taxon>Kitasatosporales</taxon>
        <taxon>Streptomycetaceae</taxon>
        <taxon>Streptomyces</taxon>
    </lineage>
</organism>
<dbReference type="EMBL" id="LJGW01000098">
    <property type="protein sequence ID" value="OEV13112.1"/>
    <property type="molecule type" value="Genomic_DNA"/>
</dbReference>
<dbReference type="GO" id="GO:0003824">
    <property type="term" value="F:catalytic activity"/>
    <property type="evidence" value="ECO:0007669"/>
    <property type="project" value="UniProtKB-ARBA"/>
</dbReference>
<feature type="region of interest" description="Disordered" evidence="2">
    <location>
        <begin position="179"/>
        <end position="214"/>
    </location>
</feature>
<dbReference type="InterPro" id="IPR014748">
    <property type="entry name" value="Enoyl-CoA_hydra_C"/>
</dbReference>
<dbReference type="AlphaFoldDB" id="A0A1E7LA44"/>
<dbReference type="InterPro" id="IPR001753">
    <property type="entry name" value="Enoyl-CoA_hydra/iso"/>
</dbReference>
<dbReference type="PANTHER" id="PTHR43459:SF1">
    <property type="entry name" value="EG:BACN32G11.4 PROTEIN"/>
    <property type="match status" value="1"/>
</dbReference>
<dbReference type="SUPFAM" id="SSF52096">
    <property type="entry name" value="ClpP/crotonase"/>
    <property type="match status" value="1"/>
</dbReference>
<gene>
    <name evidence="3" type="ORF">AN218_05225</name>
</gene>
<name>A0A1E7LA44_9ACTN</name>
<evidence type="ECO:0000313" key="4">
    <source>
        <dbReference type="Proteomes" id="UP000176005"/>
    </source>
</evidence>
<evidence type="ECO:0000256" key="2">
    <source>
        <dbReference type="SAM" id="MobiDB-lite"/>
    </source>
</evidence>